<dbReference type="PANTHER" id="PTHR11505">
    <property type="entry name" value="L1 TRANSPOSABLE ELEMENT-RELATED"/>
    <property type="match status" value="1"/>
</dbReference>
<dbReference type="InterPro" id="IPR004244">
    <property type="entry name" value="Transposase_22"/>
</dbReference>
<evidence type="ECO:0000313" key="4">
    <source>
        <dbReference type="Proteomes" id="UP001066276"/>
    </source>
</evidence>
<sequence length="307" mass="34613">MVKPKTHGHQQSNKMDNYAIARQASTPLEQDSAEPGVYEPSLGAIMEAVSDLKSALEPKLDTVTVDVSLLHADLQKMADKISTAESDIQTLRSTSKSLEEQVRTLTAQHATMAARLEDQEGHARRNNFRVIRVPERAAGVSVDFFLEDLILKTLCPKRLSNFFLVEREHRTPGAPPRIIIGRIFNHRARDAILQAACTHVDLHYENSIIRFFPDYTLQVQKQCCSFDELKKALHAKELKHMIRFPARLRVLAEGKSWYLAADAWDWIEGWGQRDWQIQEKGKGEATRNQQQAGSPGSPQDHGGPGEM</sequence>
<gene>
    <name evidence="3" type="ORF">NDU88_000928</name>
</gene>
<dbReference type="AlphaFoldDB" id="A0AAV7TH72"/>
<evidence type="ECO:0000256" key="1">
    <source>
        <dbReference type="SAM" id="Coils"/>
    </source>
</evidence>
<organism evidence="3 4">
    <name type="scientific">Pleurodeles waltl</name>
    <name type="common">Iberian ribbed newt</name>
    <dbReference type="NCBI Taxonomy" id="8319"/>
    <lineage>
        <taxon>Eukaryota</taxon>
        <taxon>Metazoa</taxon>
        <taxon>Chordata</taxon>
        <taxon>Craniata</taxon>
        <taxon>Vertebrata</taxon>
        <taxon>Euteleostomi</taxon>
        <taxon>Amphibia</taxon>
        <taxon>Batrachia</taxon>
        <taxon>Caudata</taxon>
        <taxon>Salamandroidea</taxon>
        <taxon>Salamandridae</taxon>
        <taxon>Pleurodelinae</taxon>
        <taxon>Pleurodeles</taxon>
    </lineage>
</organism>
<dbReference type="Gene3D" id="3.30.250.20">
    <property type="entry name" value="L1 transposable element, C-terminal domain"/>
    <property type="match status" value="1"/>
</dbReference>
<accession>A0AAV7TH72</accession>
<dbReference type="Proteomes" id="UP001066276">
    <property type="component" value="Chromosome 3_2"/>
</dbReference>
<keyword evidence="4" id="KW-1185">Reference proteome</keyword>
<dbReference type="InterPro" id="IPR042566">
    <property type="entry name" value="L1_C"/>
</dbReference>
<feature type="coiled-coil region" evidence="1">
    <location>
        <begin position="74"/>
        <end position="108"/>
    </location>
</feature>
<proteinExistence type="predicted"/>
<evidence type="ECO:0000256" key="2">
    <source>
        <dbReference type="SAM" id="MobiDB-lite"/>
    </source>
</evidence>
<keyword evidence="1" id="KW-0175">Coiled coil</keyword>
<evidence type="ECO:0000313" key="3">
    <source>
        <dbReference type="EMBL" id="KAJ1175641.1"/>
    </source>
</evidence>
<reference evidence="3" key="1">
    <citation type="journal article" date="2022" name="bioRxiv">
        <title>Sequencing and chromosome-scale assembly of the giantPleurodeles waltlgenome.</title>
        <authorList>
            <person name="Brown T."/>
            <person name="Elewa A."/>
            <person name="Iarovenko S."/>
            <person name="Subramanian E."/>
            <person name="Araus A.J."/>
            <person name="Petzold A."/>
            <person name="Susuki M."/>
            <person name="Suzuki K.-i.T."/>
            <person name="Hayashi T."/>
            <person name="Toyoda A."/>
            <person name="Oliveira C."/>
            <person name="Osipova E."/>
            <person name="Leigh N.D."/>
            <person name="Simon A."/>
            <person name="Yun M.H."/>
        </authorList>
    </citation>
    <scope>NUCLEOTIDE SEQUENCE</scope>
    <source>
        <strain evidence="3">20211129_DDA</strain>
        <tissue evidence="3">Liver</tissue>
    </source>
</reference>
<name>A0AAV7TH72_PLEWA</name>
<evidence type="ECO:0008006" key="5">
    <source>
        <dbReference type="Google" id="ProtNLM"/>
    </source>
</evidence>
<dbReference type="Gene3D" id="1.20.5.340">
    <property type="match status" value="1"/>
</dbReference>
<protein>
    <recommendedName>
        <fullName evidence="5">LINE-1 type transposase domain-containing 1</fullName>
    </recommendedName>
</protein>
<dbReference type="EMBL" id="JANPWB010000006">
    <property type="protein sequence ID" value="KAJ1175641.1"/>
    <property type="molecule type" value="Genomic_DNA"/>
</dbReference>
<comment type="caution">
    <text evidence="3">The sequence shown here is derived from an EMBL/GenBank/DDBJ whole genome shotgun (WGS) entry which is preliminary data.</text>
</comment>
<feature type="compositionally biased region" description="Polar residues" evidence="2">
    <location>
        <begin position="286"/>
        <end position="297"/>
    </location>
</feature>
<feature type="region of interest" description="Disordered" evidence="2">
    <location>
        <begin position="277"/>
        <end position="307"/>
    </location>
</feature>